<feature type="coiled-coil region" evidence="5">
    <location>
        <begin position="91"/>
        <end position="126"/>
    </location>
</feature>
<evidence type="ECO:0000256" key="4">
    <source>
        <dbReference type="ARBA" id="ARBA00023172"/>
    </source>
</evidence>
<dbReference type="Pfam" id="PF02646">
    <property type="entry name" value="RmuC"/>
    <property type="match status" value="1"/>
</dbReference>
<evidence type="ECO:0000256" key="3">
    <source>
        <dbReference type="ARBA" id="ARBA00023054"/>
    </source>
</evidence>
<comment type="function">
    <text evidence="1">Involved in DNA recombination.</text>
</comment>
<evidence type="ECO:0000313" key="6">
    <source>
        <dbReference type="EMBL" id="GAA4851437.1"/>
    </source>
</evidence>
<evidence type="ECO:0000256" key="1">
    <source>
        <dbReference type="ARBA" id="ARBA00003416"/>
    </source>
</evidence>
<gene>
    <name evidence="6" type="primary">rmuC</name>
    <name evidence="6" type="ORF">GCM10023331_40060</name>
</gene>
<reference evidence="7" key="1">
    <citation type="journal article" date="2019" name="Int. J. Syst. Evol. Microbiol.">
        <title>The Global Catalogue of Microorganisms (GCM) 10K type strain sequencing project: providing services to taxonomists for standard genome sequencing and annotation.</title>
        <authorList>
            <consortium name="The Broad Institute Genomics Platform"/>
            <consortium name="The Broad Institute Genome Sequencing Center for Infectious Disease"/>
            <person name="Wu L."/>
            <person name="Ma J."/>
        </authorList>
    </citation>
    <scope>NUCLEOTIDE SEQUENCE [LARGE SCALE GENOMIC DNA]</scope>
    <source>
        <strain evidence="7">JCM 18326</strain>
    </source>
</reference>
<sequence>MEILSLIISLLTLFVALFLLWKQTQTKGAPILKGITELIQQEQRNSRNELAGGLRGNREEFSRNIHTFQQTFLQILQQHNQQQQQWLNSMTHKVEHQLQQIQAEMKQQSTENREELRQTLKAFQESFTANVDAFNSLQKERFGIMEKMQSDLVHSTENKLERMRETVDEKLHKTLEERLGRSFQLVNEQLQAVQKGLGEMQNLATGVGDLKRVLTNVKTRGVLGEIQLGSILEQIMSPEQYEANVKTKKGSNDLVEFAIKLPGKDSKGQEVFLPIDAKFPQEAYQRMLQAQENGDIEASDKERKILISSIKRFAADIRDKYIDPPYTTDFGIMFLPTEGLFAEIVREPGLVQVLQNDYRIIVTGPTTMGAMLNSLQMGFKTLAIQKRSSEVWEILGAVKAEFGKFGNVLEKAQRKINEANTELDRLVTTRTNVINRKLRDVQELPQTWEDTPEKYLDKID</sequence>
<dbReference type="PANTHER" id="PTHR30563">
    <property type="entry name" value="DNA RECOMBINATION PROTEIN RMUC"/>
    <property type="match status" value="1"/>
</dbReference>
<keyword evidence="4" id="KW-0233">DNA recombination</keyword>
<evidence type="ECO:0000313" key="7">
    <source>
        <dbReference type="Proteomes" id="UP001500298"/>
    </source>
</evidence>
<dbReference type="InterPro" id="IPR003798">
    <property type="entry name" value="DNA_recombination_RmuC"/>
</dbReference>
<dbReference type="RefSeq" id="WP_345375109.1">
    <property type="nucleotide sequence ID" value="NZ_BAABJX010000067.1"/>
</dbReference>
<evidence type="ECO:0000256" key="5">
    <source>
        <dbReference type="SAM" id="Coils"/>
    </source>
</evidence>
<name>A0ABP9DQ41_9BACT</name>
<dbReference type="PANTHER" id="PTHR30563:SF0">
    <property type="entry name" value="DNA RECOMBINATION PROTEIN RMUC"/>
    <property type="match status" value="1"/>
</dbReference>
<evidence type="ECO:0000256" key="2">
    <source>
        <dbReference type="ARBA" id="ARBA00009840"/>
    </source>
</evidence>
<accession>A0ABP9DQ41</accession>
<dbReference type="SUPFAM" id="SSF58113">
    <property type="entry name" value="Apolipoprotein A-I"/>
    <property type="match status" value="1"/>
</dbReference>
<organism evidence="6 7">
    <name type="scientific">Algivirga pacifica</name>
    <dbReference type="NCBI Taxonomy" id="1162670"/>
    <lineage>
        <taxon>Bacteria</taxon>
        <taxon>Pseudomonadati</taxon>
        <taxon>Bacteroidota</taxon>
        <taxon>Cytophagia</taxon>
        <taxon>Cytophagales</taxon>
        <taxon>Flammeovirgaceae</taxon>
        <taxon>Algivirga</taxon>
    </lineage>
</organism>
<keyword evidence="7" id="KW-1185">Reference proteome</keyword>
<comment type="similarity">
    <text evidence="2">Belongs to the RmuC family.</text>
</comment>
<proteinExistence type="inferred from homology"/>
<protein>
    <submittedName>
        <fullName evidence="6">DNA recombination protein RmuC</fullName>
    </submittedName>
</protein>
<dbReference type="EMBL" id="BAABJX010000067">
    <property type="protein sequence ID" value="GAA4851437.1"/>
    <property type="molecule type" value="Genomic_DNA"/>
</dbReference>
<comment type="caution">
    <text evidence="6">The sequence shown here is derived from an EMBL/GenBank/DDBJ whole genome shotgun (WGS) entry which is preliminary data.</text>
</comment>
<keyword evidence="3 5" id="KW-0175">Coiled coil</keyword>
<dbReference type="Proteomes" id="UP001500298">
    <property type="component" value="Unassembled WGS sequence"/>
</dbReference>